<organism evidence="16 17">
    <name type="scientific">Zea mays</name>
    <name type="common">Maize</name>
    <dbReference type="NCBI Taxonomy" id="4577"/>
    <lineage>
        <taxon>Eukaryota</taxon>
        <taxon>Viridiplantae</taxon>
        <taxon>Streptophyta</taxon>
        <taxon>Embryophyta</taxon>
        <taxon>Tracheophyta</taxon>
        <taxon>Spermatophyta</taxon>
        <taxon>Magnoliopsida</taxon>
        <taxon>Liliopsida</taxon>
        <taxon>Poales</taxon>
        <taxon>Poaceae</taxon>
        <taxon>PACMAD clade</taxon>
        <taxon>Panicoideae</taxon>
        <taxon>Andropogonodae</taxon>
        <taxon>Andropogoneae</taxon>
        <taxon>Tripsacinae</taxon>
        <taxon>Zea</taxon>
    </lineage>
</organism>
<dbReference type="Gene3D" id="1.25.40.10">
    <property type="entry name" value="Tetratricopeptide repeat domain"/>
    <property type="match status" value="2"/>
</dbReference>
<reference evidence="16" key="2">
    <citation type="submission" date="2019-07" db="EMBL/GenBank/DDBJ databases">
        <authorList>
            <person name="Seetharam A."/>
            <person name="Woodhouse M."/>
            <person name="Cannon E."/>
        </authorList>
    </citation>
    <scope>NUCLEOTIDE SEQUENCE [LARGE SCALE GENOMIC DNA]</scope>
    <source>
        <strain evidence="16">cv. B73</strain>
    </source>
</reference>
<dbReference type="PANTHER" id="PTHR45647:SF7">
    <property type="entry name" value="U-BOX DOMAIN-CONTAINING PROTEIN 70"/>
    <property type="match status" value="1"/>
</dbReference>
<feature type="region of interest" description="Disordered" evidence="13">
    <location>
        <begin position="34"/>
        <end position="61"/>
    </location>
</feature>
<dbReference type="SMART" id="SM00504">
    <property type="entry name" value="Ubox"/>
    <property type="match status" value="1"/>
</dbReference>
<name>A0A804UIJ0_MAIZE</name>
<dbReference type="Gramene" id="Zm00001eb375820_T002">
    <property type="protein sequence ID" value="Zm00001eb375820_P002"/>
    <property type="gene ID" value="Zm00001eb375820"/>
</dbReference>
<keyword evidence="7" id="KW-0418">Kinase</keyword>
<reference evidence="16" key="3">
    <citation type="submission" date="2021-05" db="UniProtKB">
        <authorList>
            <consortium name="EnsemblPlants"/>
        </authorList>
    </citation>
    <scope>IDENTIFICATION</scope>
    <source>
        <strain evidence="16">cv. B73</strain>
    </source>
</reference>
<evidence type="ECO:0000313" key="16">
    <source>
        <dbReference type="EnsemblPlants" id="Zm00001eb375820_P002"/>
    </source>
</evidence>
<dbReference type="InterPro" id="IPR011990">
    <property type="entry name" value="TPR-like_helical_dom_sf"/>
</dbReference>
<feature type="repeat" description="TPR" evidence="10">
    <location>
        <begin position="298"/>
        <end position="331"/>
    </location>
</feature>
<dbReference type="Pfam" id="PF13181">
    <property type="entry name" value="TPR_8"/>
    <property type="match status" value="1"/>
</dbReference>
<dbReference type="InterPro" id="IPR003613">
    <property type="entry name" value="Ubox_domain"/>
</dbReference>
<dbReference type="Gene3D" id="1.10.510.10">
    <property type="entry name" value="Transferase(Phosphotransferase) domain 1"/>
    <property type="match status" value="1"/>
</dbReference>
<dbReference type="Gene3D" id="3.30.40.10">
    <property type="entry name" value="Zinc/RING finger domain, C3HC4 (zinc finger)"/>
    <property type="match status" value="1"/>
</dbReference>
<evidence type="ECO:0000256" key="5">
    <source>
        <dbReference type="ARBA" id="ARBA00022679"/>
    </source>
</evidence>
<keyword evidence="12" id="KW-0175">Coiled coil</keyword>
<dbReference type="InterPro" id="IPR051348">
    <property type="entry name" value="U-box_ubiquitin_ligases"/>
</dbReference>
<dbReference type="EC" id="2.3.2.27" evidence="3"/>
<sequence length="867" mass="97667">MKLIKSRRKLYNEFSAKIPIISLQAASARWPSLVKSSPLPHSRHRRPACPRHATRHAQAAEGQKCARSCRSAIASSIRWGATRWRRTSGRRRRGAPRRPATTHTASPSSRRPSSTTPAARSSTPEISPSSLTAPPPTSTWYKECVRDCEGAVERGRDLSAANKLIAKALLRKASALLELATCSGDYAPAIRALQQSLTEHYSEETHEKLNKAVVVKKELEEQERLDQETADQHRERGNELFKQKQYHEAATHYTRAMKMNPKDPRAFSNRAQCHIYLGAFPQGLEDAEKCVELDPTFIKGYVRKAKVQFLMENYENAMATYLEGLTYDPNNLEVLDGLRRCAACIKRANGGDVELEDLKDMLGNFQSENNLLKFRKATEQAAILKKEASDERLKRIESERMARTMEEYLSGVQQELERLKKQHDEVMEKLLKANIDNEHLQGQLSESRGQYEHILSEHDRLLHERNHAVHEVQELRQKRSQMLSVLVTAMHCEFSSSELEHATDNFSSLLKIGEGGFGCVYRGTLRNMTVAIKVLKSDGLQGQSQFEQEVAILSRVRHPHLVTLLGACSEVSTLVYEFLSNGSLEDFLMCAEKRQTLPWQIRVRIISEICSALTFLHKNKPHPVVHGDLKPANILLDVNLVSKLSDFGISRHLIQSSSNNTTMYHTMHPMGTFQYMDPEFFATGELTCQSDIYSFGIVVLRLLTGRPPDGIKKIVEDAMEKGDLNSVVDTLAGDWPALHVQQLALLALSCTEMSRRHRPDLSAVVWAVDEAMKDATTVPSASSSRPVSDENNTPSYFICPISQDVMSDPRIAADGFTYEAEAIRSWLDSGHDTSPMTNMPLEHDELVPNRALRSAIQEWLQRQKTAL</sequence>
<dbReference type="PROSITE" id="PS00108">
    <property type="entry name" value="PROTEIN_KINASE_ST"/>
    <property type="match status" value="1"/>
</dbReference>
<evidence type="ECO:0000256" key="6">
    <source>
        <dbReference type="ARBA" id="ARBA00022741"/>
    </source>
</evidence>
<keyword evidence="17" id="KW-1185">Reference proteome</keyword>
<dbReference type="InterPro" id="IPR013083">
    <property type="entry name" value="Znf_RING/FYVE/PHD"/>
</dbReference>
<dbReference type="FunFam" id="3.30.200.20:FF:000162">
    <property type="entry name" value="Adenine nucleotide alpha hydrolase-like domain kinase"/>
    <property type="match status" value="1"/>
</dbReference>
<comment type="catalytic activity">
    <reaction evidence="1">
        <text>S-ubiquitinyl-[E2 ubiquitin-conjugating enzyme]-L-cysteine + [acceptor protein]-L-lysine = [E2 ubiquitin-conjugating enzyme]-L-cysteine + N(6)-ubiquitinyl-[acceptor protein]-L-lysine.</text>
        <dbReference type="EC" id="2.3.2.27"/>
    </reaction>
</comment>
<feature type="coiled-coil region" evidence="12">
    <location>
        <begin position="202"/>
        <end position="236"/>
    </location>
</feature>
<evidence type="ECO:0000259" key="14">
    <source>
        <dbReference type="PROSITE" id="PS50011"/>
    </source>
</evidence>
<evidence type="ECO:0000313" key="17">
    <source>
        <dbReference type="Proteomes" id="UP000007305"/>
    </source>
</evidence>
<dbReference type="SMART" id="SM00220">
    <property type="entry name" value="S_TKc"/>
    <property type="match status" value="1"/>
</dbReference>
<dbReference type="PROSITE" id="PS51698">
    <property type="entry name" value="U_BOX"/>
    <property type="match status" value="1"/>
</dbReference>
<dbReference type="InterPro" id="IPR017441">
    <property type="entry name" value="Protein_kinase_ATP_BS"/>
</dbReference>
<dbReference type="InterPro" id="IPR019734">
    <property type="entry name" value="TPR_rpt"/>
</dbReference>
<keyword evidence="4" id="KW-0723">Serine/threonine-protein kinase</keyword>
<dbReference type="InterPro" id="IPR011009">
    <property type="entry name" value="Kinase-like_dom_sf"/>
</dbReference>
<dbReference type="AlphaFoldDB" id="A0A804UIJ0"/>
<feature type="region of interest" description="Disordered" evidence="13">
    <location>
        <begin position="82"/>
        <end position="138"/>
    </location>
</feature>
<evidence type="ECO:0000256" key="1">
    <source>
        <dbReference type="ARBA" id="ARBA00000900"/>
    </source>
</evidence>
<dbReference type="Pfam" id="PF07714">
    <property type="entry name" value="PK_Tyr_Ser-Thr"/>
    <property type="match status" value="1"/>
</dbReference>
<feature type="coiled-coil region" evidence="12">
    <location>
        <begin position="402"/>
        <end position="478"/>
    </location>
</feature>
<dbReference type="SUPFAM" id="SSF57850">
    <property type="entry name" value="RING/U-box"/>
    <property type="match status" value="1"/>
</dbReference>
<evidence type="ECO:0000256" key="10">
    <source>
        <dbReference type="PROSITE-ProRule" id="PRU00339"/>
    </source>
</evidence>
<dbReference type="GO" id="GO:0004674">
    <property type="term" value="F:protein serine/threonine kinase activity"/>
    <property type="evidence" value="ECO:0007669"/>
    <property type="project" value="UniProtKB-KW"/>
</dbReference>
<evidence type="ECO:0000256" key="12">
    <source>
        <dbReference type="SAM" id="Coils"/>
    </source>
</evidence>
<keyword evidence="5" id="KW-0808">Transferase</keyword>
<dbReference type="GO" id="GO:0005524">
    <property type="term" value="F:ATP binding"/>
    <property type="evidence" value="ECO:0007669"/>
    <property type="project" value="UniProtKB-UniRule"/>
</dbReference>
<dbReference type="SUPFAM" id="SSF48452">
    <property type="entry name" value="TPR-like"/>
    <property type="match status" value="2"/>
</dbReference>
<keyword evidence="9 11" id="KW-0067">ATP-binding</keyword>
<evidence type="ECO:0000256" key="4">
    <source>
        <dbReference type="ARBA" id="ARBA00022527"/>
    </source>
</evidence>
<dbReference type="GO" id="GO:0061630">
    <property type="term" value="F:ubiquitin protein ligase activity"/>
    <property type="evidence" value="ECO:0007669"/>
    <property type="project" value="UniProtKB-EC"/>
</dbReference>
<keyword evidence="6 11" id="KW-0547">Nucleotide-binding</keyword>
<evidence type="ECO:0000259" key="15">
    <source>
        <dbReference type="PROSITE" id="PS51698"/>
    </source>
</evidence>
<dbReference type="FunCoup" id="A0A804UIJ0">
    <property type="interactions" value="10"/>
</dbReference>
<reference evidence="17" key="1">
    <citation type="journal article" date="2009" name="Science">
        <title>The B73 maize genome: complexity, diversity, and dynamics.</title>
        <authorList>
            <person name="Schnable P.S."/>
            <person name="Ware D."/>
            <person name="Fulton R.S."/>
            <person name="Stein J.C."/>
            <person name="Wei F."/>
            <person name="Pasternak S."/>
            <person name="Liang C."/>
            <person name="Zhang J."/>
            <person name="Fulton L."/>
            <person name="Graves T.A."/>
            <person name="Minx P."/>
            <person name="Reily A.D."/>
            <person name="Courtney L."/>
            <person name="Kruchowski S.S."/>
            <person name="Tomlinson C."/>
            <person name="Strong C."/>
            <person name="Delehaunty K."/>
            <person name="Fronick C."/>
            <person name="Courtney B."/>
            <person name="Rock S.M."/>
            <person name="Belter E."/>
            <person name="Du F."/>
            <person name="Kim K."/>
            <person name="Abbott R.M."/>
            <person name="Cotton M."/>
            <person name="Levy A."/>
            <person name="Marchetto P."/>
            <person name="Ochoa K."/>
            <person name="Jackson S.M."/>
            <person name="Gillam B."/>
            <person name="Chen W."/>
            <person name="Yan L."/>
            <person name="Higginbotham J."/>
            <person name="Cardenas M."/>
            <person name="Waligorski J."/>
            <person name="Applebaum E."/>
            <person name="Phelps L."/>
            <person name="Falcone J."/>
            <person name="Kanchi K."/>
            <person name="Thane T."/>
            <person name="Scimone A."/>
            <person name="Thane N."/>
            <person name="Henke J."/>
            <person name="Wang T."/>
            <person name="Ruppert J."/>
            <person name="Shah N."/>
            <person name="Rotter K."/>
            <person name="Hodges J."/>
            <person name="Ingenthron E."/>
            <person name="Cordes M."/>
            <person name="Kohlberg S."/>
            <person name="Sgro J."/>
            <person name="Delgado B."/>
            <person name="Mead K."/>
            <person name="Chinwalla A."/>
            <person name="Leonard S."/>
            <person name="Crouse K."/>
            <person name="Collura K."/>
            <person name="Kudrna D."/>
            <person name="Currie J."/>
            <person name="He R."/>
            <person name="Angelova A."/>
            <person name="Rajasekar S."/>
            <person name="Mueller T."/>
            <person name="Lomeli R."/>
            <person name="Scara G."/>
            <person name="Ko A."/>
            <person name="Delaney K."/>
            <person name="Wissotski M."/>
            <person name="Lopez G."/>
            <person name="Campos D."/>
            <person name="Braidotti M."/>
            <person name="Ashley E."/>
            <person name="Golser W."/>
            <person name="Kim H."/>
            <person name="Lee S."/>
            <person name="Lin J."/>
            <person name="Dujmic Z."/>
            <person name="Kim W."/>
            <person name="Talag J."/>
            <person name="Zuccolo A."/>
            <person name="Fan C."/>
            <person name="Sebastian A."/>
            <person name="Kramer M."/>
            <person name="Spiegel L."/>
            <person name="Nascimento L."/>
            <person name="Zutavern T."/>
            <person name="Miller B."/>
            <person name="Ambroise C."/>
            <person name="Muller S."/>
            <person name="Spooner W."/>
            <person name="Narechania A."/>
            <person name="Ren L."/>
            <person name="Wei S."/>
            <person name="Kumari S."/>
            <person name="Faga B."/>
            <person name="Levy M.J."/>
            <person name="McMahan L."/>
            <person name="Van Buren P."/>
            <person name="Vaughn M.W."/>
            <person name="Ying K."/>
            <person name="Yeh C.-T."/>
            <person name="Emrich S.J."/>
            <person name="Jia Y."/>
            <person name="Kalyanaraman A."/>
            <person name="Hsia A.-P."/>
            <person name="Barbazuk W.B."/>
            <person name="Baucom R.S."/>
            <person name="Brutnell T.P."/>
            <person name="Carpita N.C."/>
            <person name="Chaparro C."/>
            <person name="Chia J.-M."/>
            <person name="Deragon J.-M."/>
            <person name="Estill J.C."/>
            <person name="Fu Y."/>
            <person name="Jeddeloh J.A."/>
            <person name="Han Y."/>
            <person name="Lee H."/>
            <person name="Li P."/>
            <person name="Lisch D.R."/>
            <person name="Liu S."/>
            <person name="Liu Z."/>
            <person name="Nagel D.H."/>
            <person name="McCann M.C."/>
            <person name="SanMiguel P."/>
            <person name="Myers A.M."/>
            <person name="Nettleton D."/>
            <person name="Nguyen J."/>
            <person name="Penning B.W."/>
            <person name="Ponnala L."/>
            <person name="Schneider K.L."/>
            <person name="Schwartz D.C."/>
            <person name="Sharma A."/>
            <person name="Soderlund C."/>
            <person name="Springer N.M."/>
            <person name="Sun Q."/>
            <person name="Wang H."/>
            <person name="Waterman M."/>
            <person name="Westerman R."/>
            <person name="Wolfgruber T.K."/>
            <person name="Yang L."/>
            <person name="Yu Y."/>
            <person name="Zhang L."/>
            <person name="Zhou S."/>
            <person name="Zhu Q."/>
            <person name="Bennetzen J.L."/>
            <person name="Dawe R.K."/>
            <person name="Jiang J."/>
            <person name="Jiang N."/>
            <person name="Presting G.G."/>
            <person name="Wessler S.R."/>
            <person name="Aluru S."/>
            <person name="Martienssen R.A."/>
            <person name="Clifton S.W."/>
            <person name="McCombie W.R."/>
            <person name="Wing R.A."/>
            <person name="Wilson R.K."/>
        </authorList>
    </citation>
    <scope>NUCLEOTIDE SEQUENCE [LARGE SCALE GENOMIC DNA]</scope>
    <source>
        <strain evidence="17">cv. B73</strain>
    </source>
</reference>
<accession>A0A804UIJ0</accession>
<feature type="compositionally biased region" description="Basic residues" evidence="13">
    <location>
        <begin position="41"/>
        <end position="55"/>
    </location>
</feature>
<feature type="domain" description="Protein kinase" evidence="14">
    <location>
        <begin position="506"/>
        <end position="772"/>
    </location>
</feature>
<gene>
    <name evidence="16" type="primary">LOC103639761</name>
</gene>
<dbReference type="Pfam" id="PF04564">
    <property type="entry name" value="U-box"/>
    <property type="match status" value="1"/>
</dbReference>
<evidence type="ECO:0000256" key="8">
    <source>
        <dbReference type="ARBA" id="ARBA00022786"/>
    </source>
</evidence>
<dbReference type="Gene3D" id="3.30.200.20">
    <property type="entry name" value="Phosphorylase Kinase, domain 1"/>
    <property type="match status" value="1"/>
</dbReference>
<dbReference type="Proteomes" id="UP000007305">
    <property type="component" value="Chromosome 9"/>
</dbReference>
<dbReference type="PROSITE" id="PS50011">
    <property type="entry name" value="PROTEIN_KINASE_DOM"/>
    <property type="match status" value="1"/>
</dbReference>
<proteinExistence type="predicted"/>
<evidence type="ECO:0000256" key="2">
    <source>
        <dbReference type="ARBA" id="ARBA00004906"/>
    </source>
</evidence>
<keyword evidence="8" id="KW-0833">Ubl conjugation pathway</keyword>
<evidence type="ECO:0000256" key="7">
    <source>
        <dbReference type="ARBA" id="ARBA00022777"/>
    </source>
</evidence>
<feature type="repeat" description="TPR" evidence="10">
    <location>
        <begin position="230"/>
        <end position="263"/>
    </location>
</feature>
<dbReference type="UniPathway" id="UPA00143"/>
<dbReference type="PROSITE" id="PS00107">
    <property type="entry name" value="PROTEIN_KINASE_ATP"/>
    <property type="match status" value="1"/>
</dbReference>
<dbReference type="InterPro" id="IPR000719">
    <property type="entry name" value="Prot_kinase_dom"/>
</dbReference>
<dbReference type="Pfam" id="PF13414">
    <property type="entry name" value="TPR_11"/>
    <property type="match status" value="1"/>
</dbReference>
<dbReference type="SUPFAM" id="SSF56112">
    <property type="entry name" value="Protein kinase-like (PK-like)"/>
    <property type="match status" value="1"/>
</dbReference>
<dbReference type="SMART" id="SM00028">
    <property type="entry name" value="TPR"/>
    <property type="match status" value="4"/>
</dbReference>
<evidence type="ECO:0000256" key="13">
    <source>
        <dbReference type="SAM" id="MobiDB-lite"/>
    </source>
</evidence>
<keyword evidence="10" id="KW-0802">TPR repeat</keyword>
<evidence type="ECO:0000256" key="9">
    <source>
        <dbReference type="ARBA" id="ARBA00022840"/>
    </source>
</evidence>
<comment type="pathway">
    <text evidence="2">Protein modification; protein ubiquitination.</text>
</comment>
<evidence type="ECO:0000256" key="3">
    <source>
        <dbReference type="ARBA" id="ARBA00012483"/>
    </source>
</evidence>
<feature type="compositionally biased region" description="Low complexity" evidence="13">
    <location>
        <begin position="97"/>
        <end position="132"/>
    </location>
</feature>
<feature type="binding site" evidence="11">
    <location>
        <position position="533"/>
    </location>
    <ligand>
        <name>ATP</name>
        <dbReference type="ChEBI" id="CHEBI:30616"/>
    </ligand>
</feature>
<feature type="domain" description="U-box" evidence="15">
    <location>
        <begin position="792"/>
        <end position="866"/>
    </location>
</feature>
<dbReference type="PANTHER" id="PTHR45647">
    <property type="entry name" value="OS02G0152300 PROTEIN"/>
    <property type="match status" value="1"/>
</dbReference>
<dbReference type="CDD" id="cd16655">
    <property type="entry name" value="RING-Ubox_WDSUB1-like"/>
    <property type="match status" value="1"/>
</dbReference>
<dbReference type="InterPro" id="IPR008271">
    <property type="entry name" value="Ser/Thr_kinase_AS"/>
</dbReference>
<dbReference type="InterPro" id="IPR001245">
    <property type="entry name" value="Ser-Thr/Tyr_kinase_cat_dom"/>
</dbReference>
<dbReference type="EnsemblPlants" id="Zm00001eb375820_T002">
    <property type="protein sequence ID" value="Zm00001eb375820_P002"/>
    <property type="gene ID" value="Zm00001eb375820"/>
</dbReference>
<dbReference type="PROSITE" id="PS50005">
    <property type="entry name" value="TPR"/>
    <property type="match status" value="2"/>
</dbReference>
<protein>
    <recommendedName>
        <fullName evidence="3">RING-type E3 ubiquitin transferase</fullName>
        <ecNumber evidence="3">2.3.2.27</ecNumber>
    </recommendedName>
</protein>
<dbReference type="GO" id="GO:0016567">
    <property type="term" value="P:protein ubiquitination"/>
    <property type="evidence" value="ECO:0007669"/>
    <property type="project" value="UniProtKB-UniPathway"/>
</dbReference>
<feature type="compositionally biased region" description="Basic residues" evidence="13">
    <location>
        <begin position="83"/>
        <end position="96"/>
    </location>
</feature>
<dbReference type="InParanoid" id="A0A804UIJ0"/>
<evidence type="ECO:0000256" key="11">
    <source>
        <dbReference type="PROSITE-ProRule" id="PRU10141"/>
    </source>
</evidence>